<gene>
    <name evidence="16" type="primary">ABCB1_1</name>
    <name evidence="16" type="ORF">HK097_001927</name>
</gene>
<dbReference type="InterPro" id="IPR003439">
    <property type="entry name" value="ABC_transporter-like_ATP-bd"/>
</dbReference>
<evidence type="ECO:0000259" key="14">
    <source>
        <dbReference type="PROSITE" id="PS50893"/>
    </source>
</evidence>
<evidence type="ECO:0000256" key="9">
    <source>
        <dbReference type="ARBA" id="ARBA00022989"/>
    </source>
</evidence>
<evidence type="ECO:0000313" key="16">
    <source>
        <dbReference type="EMBL" id="KAJ3056983.1"/>
    </source>
</evidence>
<dbReference type="FunFam" id="3.40.50.300:FF:000066">
    <property type="entry name" value="ABC transporter B family member 1"/>
    <property type="match status" value="1"/>
</dbReference>
<dbReference type="InterPro" id="IPR003593">
    <property type="entry name" value="AAA+_ATPase"/>
</dbReference>
<keyword evidence="4 13" id="KW-0812">Transmembrane</keyword>
<proteinExistence type="inferred from homology"/>
<keyword evidence="9 13" id="KW-1133">Transmembrane helix</keyword>
<dbReference type="GO" id="GO:0090374">
    <property type="term" value="P:oligopeptide export from mitochondrion"/>
    <property type="evidence" value="ECO:0007669"/>
    <property type="project" value="TreeGrafter"/>
</dbReference>
<dbReference type="Pfam" id="PF00005">
    <property type="entry name" value="ABC_tran"/>
    <property type="match status" value="2"/>
</dbReference>
<reference evidence="16" key="1">
    <citation type="submission" date="2020-05" db="EMBL/GenBank/DDBJ databases">
        <title>Phylogenomic resolution of chytrid fungi.</title>
        <authorList>
            <person name="Stajich J.E."/>
            <person name="Amses K."/>
            <person name="Simmons R."/>
            <person name="Seto K."/>
            <person name="Myers J."/>
            <person name="Bonds A."/>
            <person name="Quandt C.A."/>
            <person name="Barry K."/>
            <person name="Liu P."/>
            <person name="Grigoriev I."/>
            <person name="Longcore J.E."/>
            <person name="James T.Y."/>
        </authorList>
    </citation>
    <scope>NUCLEOTIDE SEQUENCE</scope>
    <source>
        <strain evidence="16">JEL0318</strain>
    </source>
</reference>
<dbReference type="Gene3D" id="3.40.50.300">
    <property type="entry name" value="P-loop containing nucleotide triphosphate hydrolases"/>
    <property type="match status" value="2"/>
</dbReference>
<dbReference type="SUPFAM" id="SSF52540">
    <property type="entry name" value="P-loop containing nucleoside triphosphate hydrolases"/>
    <property type="match status" value="2"/>
</dbReference>
<feature type="transmembrane region" description="Helical" evidence="13">
    <location>
        <begin position="319"/>
        <end position="337"/>
    </location>
</feature>
<name>A0AAD5XA22_9FUNG</name>
<dbReference type="SUPFAM" id="SSF90123">
    <property type="entry name" value="ABC transporter transmembrane region"/>
    <property type="match status" value="2"/>
</dbReference>
<evidence type="ECO:0000256" key="1">
    <source>
        <dbReference type="ARBA" id="ARBA00004651"/>
    </source>
</evidence>
<dbReference type="PROSITE" id="PS50893">
    <property type="entry name" value="ABC_TRANSPORTER_2"/>
    <property type="match status" value="2"/>
</dbReference>
<dbReference type="GO" id="GO:0015421">
    <property type="term" value="F:ABC-type oligopeptide transporter activity"/>
    <property type="evidence" value="ECO:0007669"/>
    <property type="project" value="TreeGrafter"/>
</dbReference>
<evidence type="ECO:0000256" key="10">
    <source>
        <dbReference type="ARBA" id="ARBA00023136"/>
    </source>
</evidence>
<feature type="domain" description="ABC transporter" evidence="14">
    <location>
        <begin position="386"/>
        <end position="623"/>
    </location>
</feature>
<feature type="transmembrane region" description="Helical" evidence="13">
    <location>
        <begin position="108"/>
        <end position="129"/>
    </location>
</feature>
<dbReference type="Pfam" id="PF00664">
    <property type="entry name" value="ABC_membrane"/>
    <property type="match status" value="2"/>
</dbReference>
<evidence type="ECO:0000313" key="17">
    <source>
        <dbReference type="Proteomes" id="UP001212841"/>
    </source>
</evidence>
<dbReference type="InterPro" id="IPR039421">
    <property type="entry name" value="Type_1_exporter"/>
</dbReference>
<keyword evidence="7" id="KW-0067">ATP-binding</keyword>
<keyword evidence="6" id="KW-0547">Nucleotide-binding</keyword>
<evidence type="ECO:0000256" key="8">
    <source>
        <dbReference type="ARBA" id="ARBA00022967"/>
    </source>
</evidence>
<feature type="transmembrane region" description="Helical" evidence="13">
    <location>
        <begin position="285"/>
        <end position="307"/>
    </location>
</feature>
<feature type="domain" description="ABC transporter" evidence="14">
    <location>
        <begin position="1028"/>
        <end position="1266"/>
    </location>
</feature>
<dbReference type="GO" id="GO:0016887">
    <property type="term" value="F:ATP hydrolysis activity"/>
    <property type="evidence" value="ECO:0007669"/>
    <property type="project" value="InterPro"/>
</dbReference>
<feature type="domain" description="ABC transmembrane type-1" evidence="15">
    <location>
        <begin position="68"/>
        <end position="348"/>
    </location>
</feature>
<evidence type="ECO:0000256" key="4">
    <source>
        <dbReference type="ARBA" id="ARBA00022692"/>
    </source>
</evidence>
<dbReference type="PROSITE" id="PS50929">
    <property type="entry name" value="ABC_TM1F"/>
    <property type="match status" value="2"/>
</dbReference>
<feature type="transmembrane region" description="Helical" evidence="13">
    <location>
        <begin position="750"/>
        <end position="767"/>
    </location>
</feature>
<dbReference type="Gene3D" id="1.20.1560.10">
    <property type="entry name" value="ABC transporter type 1, transmembrane domain"/>
    <property type="match status" value="1"/>
</dbReference>
<dbReference type="PANTHER" id="PTHR43394:SF1">
    <property type="entry name" value="ATP-BINDING CASSETTE SUB-FAMILY B MEMBER 10, MITOCHONDRIAL"/>
    <property type="match status" value="1"/>
</dbReference>
<feature type="compositionally biased region" description="Basic and acidic residues" evidence="12">
    <location>
        <begin position="636"/>
        <end position="646"/>
    </location>
</feature>
<evidence type="ECO:0000256" key="6">
    <source>
        <dbReference type="ARBA" id="ARBA00022741"/>
    </source>
</evidence>
<dbReference type="InterPro" id="IPR017871">
    <property type="entry name" value="ABC_transporter-like_CS"/>
</dbReference>
<feature type="transmembrane region" description="Helical" evidence="13">
    <location>
        <begin position="968"/>
        <end position="987"/>
    </location>
</feature>
<dbReference type="CDD" id="cd18577">
    <property type="entry name" value="ABC_6TM_Pgp_ABCB1_D1_like"/>
    <property type="match status" value="1"/>
</dbReference>
<keyword evidence="17" id="KW-1185">Reference proteome</keyword>
<protein>
    <submittedName>
        <fullName evidence="16">Multidrug resistance protein 1</fullName>
    </submittedName>
</protein>
<feature type="region of interest" description="Disordered" evidence="12">
    <location>
        <begin position="631"/>
        <end position="654"/>
    </location>
</feature>
<keyword evidence="3" id="KW-0813">Transport</keyword>
<feature type="transmembrane region" description="Helical" evidence="13">
    <location>
        <begin position="713"/>
        <end position="738"/>
    </location>
</feature>
<comment type="similarity">
    <text evidence="2">Belongs to the ABC transporter superfamily. ABCB family. Multidrug resistance exporter (TC 3.A.1.201) subfamily.</text>
</comment>
<feature type="transmembrane region" description="Helical" evidence="13">
    <location>
        <begin position="64"/>
        <end position="88"/>
    </location>
</feature>
<dbReference type="SMART" id="SM00382">
    <property type="entry name" value="AAA"/>
    <property type="match status" value="2"/>
</dbReference>
<evidence type="ECO:0000259" key="15">
    <source>
        <dbReference type="PROSITE" id="PS50929"/>
    </source>
</evidence>
<dbReference type="Proteomes" id="UP001212841">
    <property type="component" value="Unassembled WGS sequence"/>
</dbReference>
<keyword evidence="10 13" id="KW-0472">Membrane</keyword>
<feature type="transmembrane region" description="Helical" evidence="13">
    <location>
        <begin position="841"/>
        <end position="863"/>
    </location>
</feature>
<feature type="transmembrane region" description="Helical" evidence="13">
    <location>
        <begin position="937"/>
        <end position="959"/>
    </location>
</feature>
<evidence type="ECO:0000256" key="11">
    <source>
        <dbReference type="ARBA" id="ARBA00023180"/>
    </source>
</evidence>
<dbReference type="PANTHER" id="PTHR43394">
    <property type="entry name" value="ATP-DEPENDENT PERMEASE MDL1, MITOCHONDRIAL"/>
    <property type="match status" value="1"/>
</dbReference>
<organism evidence="16 17">
    <name type="scientific">Rhizophlyctis rosea</name>
    <dbReference type="NCBI Taxonomy" id="64517"/>
    <lineage>
        <taxon>Eukaryota</taxon>
        <taxon>Fungi</taxon>
        <taxon>Fungi incertae sedis</taxon>
        <taxon>Chytridiomycota</taxon>
        <taxon>Chytridiomycota incertae sedis</taxon>
        <taxon>Chytridiomycetes</taxon>
        <taxon>Rhizophlyctidales</taxon>
        <taxon>Rhizophlyctidaceae</taxon>
        <taxon>Rhizophlyctis</taxon>
    </lineage>
</organism>
<keyword evidence="8" id="KW-1278">Translocase</keyword>
<dbReference type="EMBL" id="JADGJD010000014">
    <property type="protein sequence ID" value="KAJ3056983.1"/>
    <property type="molecule type" value="Genomic_DNA"/>
</dbReference>
<dbReference type="InterPro" id="IPR011527">
    <property type="entry name" value="ABC1_TM_dom"/>
</dbReference>
<dbReference type="PROSITE" id="PS00211">
    <property type="entry name" value="ABC_TRANSPORTER_1"/>
    <property type="match status" value="2"/>
</dbReference>
<dbReference type="AlphaFoldDB" id="A0AAD5XA22"/>
<evidence type="ECO:0000256" key="13">
    <source>
        <dbReference type="SAM" id="Phobius"/>
    </source>
</evidence>
<dbReference type="FunFam" id="3.40.50.300:FF:000479">
    <property type="entry name" value="Multidrug resistance protein 1A"/>
    <property type="match status" value="1"/>
</dbReference>
<evidence type="ECO:0000256" key="5">
    <source>
        <dbReference type="ARBA" id="ARBA00022737"/>
    </source>
</evidence>
<dbReference type="InterPro" id="IPR027417">
    <property type="entry name" value="P-loop_NTPase"/>
</dbReference>
<dbReference type="CDD" id="cd03249">
    <property type="entry name" value="ABC_MTABC3_MDL1_MDL2"/>
    <property type="match status" value="1"/>
</dbReference>
<dbReference type="CDD" id="cd18578">
    <property type="entry name" value="ABC_6TM_Pgp_ABCB1_D2_like"/>
    <property type="match status" value="1"/>
</dbReference>
<evidence type="ECO:0000256" key="3">
    <source>
        <dbReference type="ARBA" id="ARBA00022448"/>
    </source>
</evidence>
<sequence>MCDYALDMPRKPKVYPTESVVVDVPNDQPTAISDDLPPLLNHKTQRQPDVSVFSLWKFATGFDLLLIFIALFASVCKGLVNPAAIALFGQLFTTDDEASAVLNYCAQAYGALAAITFVSTYVSRSLWVFTAEKQAKKISSLYLDSILRQDMAWFDTGEDESPTARLMYDVGLIRTAIGENAGNLMAAFWAILASLVMAFYHAWKLALVVLVCLILLIVCAVLIVRIESIMTTRSATVFAQANTVAEQALSGIRTVYAFSLQKRFVEKYDETMGNVCEVDAKKGNLLGIAMGLFHFTIFLIFAFGFWLAARMVLKREVEPGYACVAVLALMIVAMGLMDVPDCLSTFASAKAAARPVYHAILNHPTNNEETEIDKPKAEPTSIKGSISFHNIYFSYPARPEVQILNNMSAEVKVGQTVAFVGGSGSGKSTTIALLQRFYEPSGGRILLDGQDIRDMDMNVLRRHIGIVGQEPVLFALTVKQNILLGLPTGVQIEPEKFIAICKMAQCHDFVCKFPLGYDTMVTSGLLSGGQKQRIAIARALIKQPKILLLDEATSALDTKSERLVQKALDAASKGRTTIVIAHRLSTVRNADVIYVMHRGEVIEKGNHDELYAKDGVYTQLVNKQKLSVGLAGQGSQKRDEVEKEETPGYQPNPQVRELLKQPPLEMDPPDVIVKQTKLRIAEEKLRSKQEAEEAGTKAVQRVYGMMKYEKKSLILGIFASMIGGLVMPGFAIVTGLTIGKVNKRQSANQYILFMVIAAIMAFGARWGKNSRMGRTNARFTQRLRVLVFNNLLRQEMGFFDAKNNAPGVLCYKLGAIAGVSHLVTDTVGSIAELGMTGLGGILISSAFSTLLMGILLVPAPIILYATYWQTASNACFADSSKEAFEQAQQSASEAIREVKTIKAIQKEKFAVDRYDAFLLEPFKLTKRNAFMTSCADALQAISAMLTLSIGFYAGGILFADRRVTVDKVISTSLCMMVTMISMGNSAAATNSFSKGKFAAKTAFQLLDRRTEIDPDHSGQESAEFHAGFKFEKLVFQYPTAMDPTFVGHFNLEGVEGTSLALVGPSGCGKSTIIGLLQRWYDPMAGSAKINNIPIAEYQVLRGLRAHAALVGQEPILFDMSIADNIAWGCENPVTREEVVEAAKQADVDTFVCRMPKGYDTKVGAKGGHLSGGQKQRIAIARALIRKPKLLLLDEATSALDSTSEVEVQRAIDKAAVGRTTVTIAHRLSSIKDVDFIAVVSDGRIAEYGNHQELIAKNGIYADMCRQQDM</sequence>
<comment type="subcellular location">
    <subcellularLocation>
        <location evidence="1">Cell membrane</location>
        <topology evidence="1">Multi-pass membrane protein</topology>
    </subcellularLocation>
</comment>
<feature type="transmembrane region" description="Helical" evidence="13">
    <location>
        <begin position="181"/>
        <end position="200"/>
    </location>
</feature>
<accession>A0AAD5XA22</accession>
<keyword evidence="5" id="KW-0677">Repeat</keyword>
<evidence type="ECO:0000256" key="7">
    <source>
        <dbReference type="ARBA" id="ARBA00022840"/>
    </source>
</evidence>
<feature type="transmembrane region" description="Helical" evidence="13">
    <location>
        <begin position="206"/>
        <end position="224"/>
    </location>
</feature>
<dbReference type="InterPro" id="IPR036640">
    <property type="entry name" value="ABC1_TM_sf"/>
</dbReference>
<keyword evidence="11" id="KW-0325">Glycoprotein</keyword>
<dbReference type="GO" id="GO:0005743">
    <property type="term" value="C:mitochondrial inner membrane"/>
    <property type="evidence" value="ECO:0007669"/>
    <property type="project" value="TreeGrafter"/>
</dbReference>
<comment type="caution">
    <text evidence="16">The sequence shown here is derived from an EMBL/GenBank/DDBJ whole genome shotgun (WGS) entry which is preliminary data.</text>
</comment>
<dbReference type="GO" id="GO:0005524">
    <property type="term" value="F:ATP binding"/>
    <property type="evidence" value="ECO:0007669"/>
    <property type="project" value="UniProtKB-KW"/>
</dbReference>
<evidence type="ECO:0000256" key="12">
    <source>
        <dbReference type="SAM" id="MobiDB-lite"/>
    </source>
</evidence>
<evidence type="ECO:0000256" key="2">
    <source>
        <dbReference type="ARBA" id="ARBA00007577"/>
    </source>
</evidence>
<feature type="domain" description="ABC transmembrane type-1" evidence="15">
    <location>
        <begin position="714"/>
        <end position="994"/>
    </location>
</feature>
<dbReference type="GO" id="GO:0005886">
    <property type="term" value="C:plasma membrane"/>
    <property type="evidence" value="ECO:0007669"/>
    <property type="project" value="UniProtKB-SubCell"/>
</dbReference>